<reference evidence="2 3" key="1">
    <citation type="submission" date="2016-11" db="EMBL/GenBank/DDBJ databases">
        <authorList>
            <person name="Jaros S."/>
            <person name="Januszkiewicz K."/>
            <person name="Wedrychowicz H."/>
        </authorList>
    </citation>
    <scope>NUCLEOTIDE SEQUENCE [LARGE SCALE GENOMIC DNA]</scope>
    <source>
        <strain evidence="2 3">DSM 21864</strain>
    </source>
</reference>
<dbReference type="OrthoDB" id="2612080at2"/>
<dbReference type="Proteomes" id="UP000184080">
    <property type="component" value="Unassembled WGS sequence"/>
</dbReference>
<keyword evidence="3" id="KW-1185">Reference proteome</keyword>
<name>A0A1M6NFU1_9CLOT</name>
<dbReference type="AlphaFoldDB" id="A0A1M6NFU1"/>
<keyword evidence="1" id="KW-1133">Transmembrane helix</keyword>
<accession>A0A1M6NFU1</accession>
<feature type="transmembrane region" description="Helical" evidence="1">
    <location>
        <begin position="7"/>
        <end position="24"/>
    </location>
</feature>
<sequence>MKRIKSVMLGLTLIIGIGLIYNYIQLNKVKEVSISSNYIKYESAEELEKGAELILIGNTKTEFMKREHITTFMSNGAIADFYTLLDFNIKEVVKKPSDFSLDSSKMIKIIEPAGFITKEKIKSEEHNVNTIIKDETYEPLEKNVDYIVFLKKNDKGQYGIINMYRGKFELNKNINPKFHSNEEELDKSYKKMKEEVLKKYSNNIEKIK</sequence>
<organism evidence="2 3">
    <name type="scientific">Clostridium amylolyticum</name>
    <dbReference type="NCBI Taxonomy" id="1121298"/>
    <lineage>
        <taxon>Bacteria</taxon>
        <taxon>Bacillati</taxon>
        <taxon>Bacillota</taxon>
        <taxon>Clostridia</taxon>
        <taxon>Eubacteriales</taxon>
        <taxon>Clostridiaceae</taxon>
        <taxon>Clostridium</taxon>
    </lineage>
</organism>
<keyword evidence="1" id="KW-0812">Transmembrane</keyword>
<evidence type="ECO:0000313" key="3">
    <source>
        <dbReference type="Proteomes" id="UP000184080"/>
    </source>
</evidence>
<evidence type="ECO:0000313" key="2">
    <source>
        <dbReference type="EMBL" id="SHJ94557.1"/>
    </source>
</evidence>
<keyword evidence="1" id="KW-0472">Membrane</keyword>
<gene>
    <name evidence="2" type="ORF">SAMN05444401_0196</name>
</gene>
<proteinExistence type="predicted"/>
<evidence type="ECO:0008006" key="4">
    <source>
        <dbReference type="Google" id="ProtNLM"/>
    </source>
</evidence>
<dbReference type="EMBL" id="FQZO01000011">
    <property type="protein sequence ID" value="SHJ94557.1"/>
    <property type="molecule type" value="Genomic_DNA"/>
</dbReference>
<evidence type="ECO:0000256" key="1">
    <source>
        <dbReference type="SAM" id="Phobius"/>
    </source>
</evidence>
<protein>
    <recommendedName>
        <fullName evidence="4">BofC C-terminal domain-containing protein</fullName>
    </recommendedName>
</protein>
<dbReference type="RefSeq" id="WP_073012019.1">
    <property type="nucleotide sequence ID" value="NZ_FQZO01000011.1"/>
</dbReference>